<evidence type="ECO:0000313" key="4">
    <source>
        <dbReference type="EMBL" id="QNO42483.1"/>
    </source>
</evidence>
<accession>A0A7G9Y3I4</accession>
<evidence type="ECO:0000313" key="7">
    <source>
        <dbReference type="EMBL" id="QNO42988.1"/>
    </source>
</evidence>
<dbReference type="EMBL" id="MT631127">
    <property type="protein sequence ID" value="QNO45510.1"/>
    <property type="molecule type" value="Genomic_DNA"/>
</dbReference>
<dbReference type="EMBL" id="MT630793">
    <property type="protein sequence ID" value="QNO43156.1"/>
    <property type="molecule type" value="Genomic_DNA"/>
</dbReference>
<evidence type="ECO:0000313" key="1">
    <source>
        <dbReference type="EMBL" id="QNO41563.1"/>
    </source>
</evidence>
<evidence type="ECO:0000313" key="8">
    <source>
        <dbReference type="EMBL" id="QNO43156.1"/>
    </source>
</evidence>
<dbReference type="EMBL" id="MT630750">
    <property type="protein sequence ID" value="QNO42568.1"/>
    <property type="molecule type" value="Genomic_DNA"/>
</dbReference>
<evidence type="ECO:0000313" key="6">
    <source>
        <dbReference type="EMBL" id="QNO42825.1"/>
    </source>
</evidence>
<reference evidence="5" key="1">
    <citation type="submission" date="2020-06" db="EMBL/GenBank/DDBJ databases">
        <title>Unique genomic features of the anaerobic methanotrophic archaea.</title>
        <authorList>
            <person name="Chadwick G.L."/>
            <person name="Skennerton C.T."/>
            <person name="Laso-Perez R."/>
            <person name="Leu A.O."/>
            <person name="Speth D.R."/>
            <person name="Yu H."/>
            <person name="Morgan-Lang C."/>
            <person name="Hatzenpichler R."/>
            <person name="Goudeau D."/>
            <person name="Malmstrom R."/>
            <person name="Brazelton W.J."/>
            <person name="Woyke T."/>
            <person name="Hallam S.J."/>
            <person name="Tyson G.W."/>
            <person name="Wegener G."/>
            <person name="Boetius A."/>
            <person name="Orphan V."/>
        </authorList>
    </citation>
    <scope>NUCLEOTIDE SEQUENCE</scope>
</reference>
<dbReference type="EMBL" id="MT630770">
    <property type="protein sequence ID" value="QNO42825.1"/>
    <property type="molecule type" value="Genomic_DNA"/>
</dbReference>
<dbReference type="EMBL" id="MT630785">
    <property type="protein sequence ID" value="QNO42988.1"/>
    <property type="molecule type" value="Genomic_DNA"/>
</dbReference>
<organism evidence="5">
    <name type="scientific">Candidatus Methanogaster sp. ANME-2c ERB4</name>
    <dbReference type="NCBI Taxonomy" id="2759911"/>
    <lineage>
        <taxon>Archaea</taxon>
        <taxon>Methanobacteriati</taxon>
        <taxon>Methanobacteriota</taxon>
        <taxon>Stenosarchaea group</taxon>
        <taxon>Methanomicrobia</taxon>
        <taxon>Methanosarcinales</taxon>
        <taxon>ANME-2 cluster</taxon>
        <taxon>Candidatus Methanogasteraceae</taxon>
        <taxon>Candidatus Methanogaster</taxon>
    </lineage>
</organism>
<dbReference type="EMBL" id="MT630651">
    <property type="protein sequence ID" value="QNO41563.1"/>
    <property type="molecule type" value="Genomic_DNA"/>
</dbReference>
<dbReference type="EMBL" id="MT630708">
    <property type="protein sequence ID" value="QNO42117.1"/>
    <property type="molecule type" value="Genomic_DNA"/>
</dbReference>
<evidence type="ECO:0000313" key="2">
    <source>
        <dbReference type="EMBL" id="QNO42117.1"/>
    </source>
</evidence>
<dbReference type="EMBL" id="MT630742">
    <property type="protein sequence ID" value="QNO42483.1"/>
    <property type="molecule type" value="Genomic_DNA"/>
</dbReference>
<dbReference type="EMBL" id="MT630844">
    <property type="protein sequence ID" value="QNO43528.1"/>
    <property type="molecule type" value="Genomic_DNA"/>
</dbReference>
<evidence type="ECO:0000313" key="9">
    <source>
        <dbReference type="EMBL" id="QNO43528.1"/>
    </source>
</evidence>
<sequence length="117" mass="13621">MTHRRYIAENNIEHEKRSRNRYNALLRVPRKYANEELSRAEFAIMPLWDWRHVPDPAEAKNAFVAAWKDMQCQNHHRELTSTSSLCECITPDGVFMHPAVHHCDDCRYAEIATGGDA</sequence>
<proteinExistence type="predicted"/>
<evidence type="ECO:0000313" key="5">
    <source>
        <dbReference type="EMBL" id="QNO42568.1"/>
    </source>
</evidence>
<evidence type="ECO:0000313" key="10">
    <source>
        <dbReference type="EMBL" id="QNO45510.1"/>
    </source>
</evidence>
<evidence type="ECO:0000313" key="3">
    <source>
        <dbReference type="EMBL" id="QNO42275.1"/>
    </source>
</evidence>
<gene>
    <name evidence="7" type="ORF">ABGNOHFO_00007</name>
    <name evidence="3" type="ORF">CCKMDOMK_00004</name>
    <name evidence="8" type="ORF">CIHDLBAA_00008</name>
    <name evidence="10" type="ORF">FIICPACM_00012</name>
    <name evidence="1" type="ORF">HEBJAHIM_00004</name>
    <name evidence="2" type="ORF">INBEEEIC_00019</name>
    <name evidence="4" type="ORF">LBOOMNCC_00036</name>
    <name evidence="6" type="ORF">MGECJJGJ_00004</name>
    <name evidence="5" type="ORF">MMDHCPHC_00004</name>
    <name evidence="9" type="ORF">NFCMFEAA_00008</name>
</gene>
<protein>
    <submittedName>
        <fullName evidence="5">Uncharacterized protein</fullName>
    </submittedName>
</protein>
<name>A0A7G9Y3I4_9EURY</name>
<dbReference type="AlphaFoldDB" id="A0A7G9Y3I4"/>
<dbReference type="EMBL" id="MT630726">
    <property type="protein sequence ID" value="QNO42275.1"/>
    <property type="molecule type" value="Genomic_DNA"/>
</dbReference>